<accession>A0A238L7R1</accession>
<dbReference type="RefSeq" id="WP_141468272.1">
    <property type="nucleotide sequence ID" value="NZ_CBDIHF020000005.1"/>
</dbReference>
<dbReference type="Proteomes" id="UP000220836">
    <property type="component" value="Unassembled WGS sequence"/>
</dbReference>
<sequence length="772" mass="83955">MPLLDPSTFQTATDAIEAMGHVMAHARCYVYSGDSDSLYPLYEDSGMTRPLANPIIADAEGAFDLCYIMEGTYRMLIYSQEGQFLYEKLEAFVQDTMVPQCIGEFQAVPQLLSDTVMSYDVTRKRQTVTEGRFVTVFGGPYGYQIASADATDHDLITQGGVKLYAVPDNQGFVTFEQLGAVGDGVTDDRAAFVAAAGRKVRGTVGANYWIDIGGTTPDAPFRDTIRLTSGTHWNFSRGGKMSWDYWGAPLLWISENDHDVTLVDPFFEWSGYAEDYTPDNIDYTPAQVFLTADINSFFGASALGRGAACCHMLIQGASDVTIHRPRFQSKLGTARHAIFSCITLRPKSDESSGERLTITNPSFDDFVMGIVGGGINRVRIIGDIYGGRYDDYGALPLGTAPGHLLYLTKVGLQDAQMEHLEIGQIYDRGDYLGTTPGAHGFNTLKLRNVLNFRVGGITSFRPHGVLDGSAMQNGHFGPMHWYADTVSTQSPSSLSNAVFRIAPDAAEAVNSRNLYFEKLVASYGDLPGVTPIIFKGIDSSNLDKNITVASAFIKTTSQNPSGTFEVVQLVSQDSCTIESLSLDLSEATVDTVGVNIGESTKNARLGIRKHRGNFPIRFINTATAGVGNTLLMQDNVAGAESFVGDFNNDQKYQMAQVPITVGGKMANSLNATTHSASFVVPSDGVYSITVVAYRKNRPTQDSIIRTWQVGKWDEADLQWCTPLTEEIRLGSGLSSLSVQCATGQVEVVATTEAVEDVEWYASATRVMMLNGV</sequence>
<dbReference type="EMBL" id="FXYH01000030">
    <property type="protein sequence ID" value="SMX50346.1"/>
    <property type="molecule type" value="Genomic_DNA"/>
</dbReference>
<organism evidence="1 2">
    <name type="scientific">Pelagimonas varians</name>
    <dbReference type="NCBI Taxonomy" id="696760"/>
    <lineage>
        <taxon>Bacteria</taxon>
        <taxon>Pseudomonadati</taxon>
        <taxon>Pseudomonadota</taxon>
        <taxon>Alphaproteobacteria</taxon>
        <taxon>Rhodobacterales</taxon>
        <taxon>Roseobacteraceae</taxon>
        <taxon>Pelagimonas</taxon>
    </lineage>
</organism>
<gene>
    <name evidence="1" type="ORF">PEV8663_04603</name>
</gene>
<dbReference type="OrthoDB" id="7876859at2"/>
<reference evidence="1 2" key="1">
    <citation type="submission" date="2017-05" db="EMBL/GenBank/DDBJ databases">
        <authorList>
            <person name="Song R."/>
            <person name="Chenine A.L."/>
            <person name="Ruprecht R.M."/>
        </authorList>
    </citation>
    <scope>NUCLEOTIDE SEQUENCE [LARGE SCALE GENOMIC DNA]</scope>
    <source>
        <strain evidence="1 2">CECT 8663</strain>
    </source>
</reference>
<dbReference type="AlphaFoldDB" id="A0A238L7R1"/>
<proteinExistence type="predicted"/>
<name>A0A238L7R1_9RHOB</name>
<evidence type="ECO:0000313" key="1">
    <source>
        <dbReference type="EMBL" id="SMX50346.1"/>
    </source>
</evidence>
<keyword evidence="2" id="KW-1185">Reference proteome</keyword>
<evidence type="ECO:0000313" key="2">
    <source>
        <dbReference type="Proteomes" id="UP000220836"/>
    </source>
</evidence>
<protein>
    <submittedName>
        <fullName evidence="1">Uncharacterized protein</fullName>
    </submittedName>
</protein>